<reference evidence="2 3" key="1">
    <citation type="submission" date="2020-07" db="EMBL/GenBank/DDBJ databases">
        <title>Sequencing the genomes of 1000 actinobacteria strains.</title>
        <authorList>
            <person name="Klenk H.-P."/>
        </authorList>
    </citation>
    <scope>NUCLEOTIDE SEQUENCE [LARGE SCALE GENOMIC DNA]</scope>
    <source>
        <strain evidence="2 3">DSM 26487</strain>
    </source>
</reference>
<evidence type="ECO:0008006" key="4">
    <source>
        <dbReference type="Google" id="ProtNLM"/>
    </source>
</evidence>
<proteinExistence type="predicted"/>
<gene>
    <name evidence="2" type="ORF">BJ988_005002</name>
</gene>
<sequence>MTGYEVTVDDLRRTAGKYDTLKSDLGSSRVPEAQLSPDVLGHVELAGWLTAVMEQVGNAHVALGDGLDTLSTFLTGKAADYEDADERSAQQMTSGPWGPRPFTPGQSSSFPYGTPVQPQPFPYFPTSGSEGSFPSPKEN</sequence>
<keyword evidence="3" id="KW-1185">Reference proteome</keyword>
<accession>A0A7Z0DRB6</accession>
<evidence type="ECO:0000313" key="2">
    <source>
        <dbReference type="EMBL" id="NYI80354.1"/>
    </source>
</evidence>
<dbReference type="Proteomes" id="UP000564496">
    <property type="component" value="Unassembled WGS sequence"/>
</dbReference>
<comment type="caution">
    <text evidence="2">The sequence shown here is derived from an EMBL/GenBank/DDBJ whole genome shotgun (WGS) entry which is preliminary data.</text>
</comment>
<feature type="region of interest" description="Disordered" evidence="1">
    <location>
        <begin position="81"/>
        <end position="139"/>
    </location>
</feature>
<dbReference type="RefSeq" id="WP_179660553.1">
    <property type="nucleotide sequence ID" value="NZ_JACBZR010000001.1"/>
</dbReference>
<dbReference type="EMBL" id="JACBZR010000001">
    <property type="protein sequence ID" value="NYI80354.1"/>
    <property type="molecule type" value="Genomic_DNA"/>
</dbReference>
<name>A0A7Z0DRB6_9ACTN</name>
<protein>
    <recommendedName>
        <fullName evidence="4">Excreted virulence factor EspC (Type VII ESX diderm)</fullName>
    </recommendedName>
</protein>
<dbReference type="AlphaFoldDB" id="A0A7Z0DRB6"/>
<evidence type="ECO:0000256" key="1">
    <source>
        <dbReference type="SAM" id="MobiDB-lite"/>
    </source>
</evidence>
<organism evidence="2 3">
    <name type="scientific">Nocardioides panzhihuensis</name>
    <dbReference type="NCBI Taxonomy" id="860243"/>
    <lineage>
        <taxon>Bacteria</taxon>
        <taxon>Bacillati</taxon>
        <taxon>Actinomycetota</taxon>
        <taxon>Actinomycetes</taxon>
        <taxon>Propionibacteriales</taxon>
        <taxon>Nocardioidaceae</taxon>
        <taxon>Nocardioides</taxon>
    </lineage>
</organism>
<evidence type="ECO:0000313" key="3">
    <source>
        <dbReference type="Proteomes" id="UP000564496"/>
    </source>
</evidence>